<evidence type="ECO:0000256" key="2">
    <source>
        <dbReference type="RuleBase" id="RU362119"/>
    </source>
</evidence>
<dbReference type="AlphaFoldDB" id="A0A931AQX8"/>
<reference evidence="5" key="1">
    <citation type="submission" date="2020-11" db="EMBL/GenBank/DDBJ databases">
        <title>Halonatronomonas betainensis gen. nov., sp. nov. a novel haloalkaliphilic representative of the family Halanaerobiacae capable of betaine degradation.</title>
        <authorList>
            <person name="Boltyanskaya Y."/>
            <person name="Kevbrin V."/>
            <person name="Detkova E."/>
            <person name="Grouzdev D.S."/>
            <person name="Koziaeva V."/>
            <person name="Zhilina T."/>
        </authorList>
    </citation>
    <scope>NUCLEOTIDE SEQUENCE</scope>
    <source>
        <strain evidence="5">Z-7014</strain>
    </source>
</reference>
<dbReference type="Pfam" id="PF02872">
    <property type="entry name" value="5_nucleotid_C"/>
    <property type="match status" value="1"/>
</dbReference>
<dbReference type="SUPFAM" id="SSF56300">
    <property type="entry name" value="Metallo-dependent phosphatases"/>
    <property type="match status" value="1"/>
</dbReference>
<keyword evidence="1" id="KW-0732">Signal</keyword>
<evidence type="ECO:0000259" key="4">
    <source>
        <dbReference type="Pfam" id="PF02872"/>
    </source>
</evidence>
<keyword evidence="2" id="KW-0378">Hydrolase</keyword>
<dbReference type="PRINTS" id="PR01607">
    <property type="entry name" value="APYRASEFAMLY"/>
</dbReference>
<dbReference type="GO" id="GO:0000166">
    <property type="term" value="F:nucleotide binding"/>
    <property type="evidence" value="ECO:0007669"/>
    <property type="project" value="UniProtKB-KW"/>
</dbReference>
<evidence type="ECO:0000313" key="6">
    <source>
        <dbReference type="Proteomes" id="UP000621436"/>
    </source>
</evidence>
<evidence type="ECO:0000256" key="1">
    <source>
        <dbReference type="ARBA" id="ARBA00022729"/>
    </source>
</evidence>
<gene>
    <name evidence="5" type="ORF">I0Q91_09725</name>
</gene>
<keyword evidence="2" id="KW-0547">Nucleotide-binding</keyword>
<proteinExistence type="inferred from homology"/>
<evidence type="ECO:0000259" key="3">
    <source>
        <dbReference type="Pfam" id="PF00149"/>
    </source>
</evidence>
<dbReference type="Gene3D" id="3.60.21.10">
    <property type="match status" value="1"/>
</dbReference>
<dbReference type="InterPro" id="IPR008334">
    <property type="entry name" value="5'-Nucleotdase_C"/>
</dbReference>
<organism evidence="5 6">
    <name type="scientific">Halonatronomonas betaini</name>
    <dbReference type="NCBI Taxonomy" id="2778430"/>
    <lineage>
        <taxon>Bacteria</taxon>
        <taxon>Bacillati</taxon>
        <taxon>Bacillota</taxon>
        <taxon>Clostridia</taxon>
        <taxon>Halanaerobiales</taxon>
        <taxon>Halarsenatibacteraceae</taxon>
        <taxon>Halonatronomonas</taxon>
    </lineage>
</organism>
<name>A0A931AQX8_9FIRM</name>
<comment type="similarity">
    <text evidence="2">Belongs to the 5'-nucleotidase family.</text>
</comment>
<protein>
    <submittedName>
        <fullName evidence="5">Bifunctional 2',3'-cyclic-nucleotide 2'-phosphodiesterase/3'-nucleotidase</fullName>
    </submittedName>
</protein>
<dbReference type="GO" id="GO:0016787">
    <property type="term" value="F:hydrolase activity"/>
    <property type="evidence" value="ECO:0007669"/>
    <property type="project" value="UniProtKB-KW"/>
</dbReference>
<dbReference type="Pfam" id="PF00149">
    <property type="entry name" value="Metallophos"/>
    <property type="match status" value="1"/>
</dbReference>
<sequence length="611" mass="67315">MGMKYFAGSAMADSTSSLTLLTTTDEHQYIVPYDYMSDTERDNIGLSKVFTLIEEERAERENTMLLSAGDTIQGSLVGNYEFAVEPLEDGETQTIVKVFNHMGYQAAAVGNHELQDYGMPFFEKAVAGSEFPWLSANIKEVETGDHYVEPYTIVEQEIDGEIVKVGIFGATPPQTMLWGSDHVSGILDFEEIVDAAEEIMPELREEADIVIALAHTGIDDSPKDSADARENAAIYLSEVDGIDAMILGHNHRHLPGDFDGVEMVDNELGLINGIPAIMAGSWGDALGAIDLELGKQNGQWRIAEASVRLREIDENVASHQEIEELASDVHDNTVEYVRTPIGTAGIGIASFFSRVADSPVTQVVNDAQLWWAEKEFAEGDYSDLPILSAAAPFQAGREDAEYFTNVKEGDITIGDVTDIYIYDNEIRVMKVTGAEVIEWLERSAENFNQIDPDSTEVQDLLDGGFSAYNYDVIDGVDYEIDVTQPEGQRITNVMFDGEPIDEDQEFLVVTNDYRAGGGGGFGPTERMDPVYAPSGLVNREIIIEYIEELGTVTPTPTDNWRIKPVEVAGPVHFRSHPEAYEDIVPGLEGKIEFLELDENGMGVFDLDIANL</sequence>
<dbReference type="EMBL" id="JADPIE010000005">
    <property type="protein sequence ID" value="MBF8437358.1"/>
    <property type="molecule type" value="Genomic_DNA"/>
</dbReference>
<dbReference type="Proteomes" id="UP000621436">
    <property type="component" value="Unassembled WGS sequence"/>
</dbReference>
<dbReference type="GO" id="GO:0009166">
    <property type="term" value="P:nucleotide catabolic process"/>
    <property type="evidence" value="ECO:0007669"/>
    <property type="project" value="InterPro"/>
</dbReference>
<dbReference type="InterPro" id="IPR004843">
    <property type="entry name" value="Calcineurin-like_PHP"/>
</dbReference>
<dbReference type="PANTHER" id="PTHR11575">
    <property type="entry name" value="5'-NUCLEOTIDASE-RELATED"/>
    <property type="match status" value="1"/>
</dbReference>
<accession>A0A931AQX8</accession>
<feature type="domain" description="5'-Nucleotidase C-terminal" evidence="4">
    <location>
        <begin position="350"/>
        <end position="521"/>
    </location>
</feature>
<dbReference type="InterPro" id="IPR036907">
    <property type="entry name" value="5'-Nucleotdase_C_sf"/>
</dbReference>
<dbReference type="InterPro" id="IPR006179">
    <property type="entry name" value="5_nucleotidase/apyrase"/>
</dbReference>
<dbReference type="SUPFAM" id="SSF55816">
    <property type="entry name" value="5'-nucleotidase (syn. UDP-sugar hydrolase), C-terminal domain"/>
    <property type="match status" value="1"/>
</dbReference>
<keyword evidence="6" id="KW-1185">Reference proteome</keyword>
<dbReference type="PANTHER" id="PTHR11575:SF6">
    <property type="entry name" value="2',3'-CYCLIC-NUCLEOTIDE 2'-PHOSPHODIESTERASE_3'-NUCLEOTIDASE"/>
    <property type="match status" value="1"/>
</dbReference>
<dbReference type="GO" id="GO:0030288">
    <property type="term" value="C:outer membrane-bounded periplasmic space"/>
    <property type="evidence" value="ECO:0007669"/>
    <property type="project" value="TreeGrafter"/>
</dbReference>
<dbReference type="InterPro" id="IPR029052">
    <property type="entry name" value="Metallo-depent_PP-like"/>
</dbReference>
<dbReference type="Gene3D" id="3.90.780.10">
    <property type="entry name" value="5'-Nucleotidase, C-terminal domain"/>
    <property type="match status" value="1"/>
</dbReference>
<feature type="domain" description="Calcineurin-like phosphoesterase" evidence="3">
    <location>
        <begin position="27"/>
        <end position="252"/>
    </location>
</feature>
<evidence type="ECO:0000313" key="5">
    <source>
        <dbReference type="EMBL" id="MBF8437358.1"/>
    </source>
</evidence>
<comment type="caution">
    <text evidence="5">The sequence shown here is derived from an EMBL/GenBank/DDBJ whole genome shotgun (WGS) entry which is preliminary data.</text>
</comment>
<dbReference type="NCBIfam" id="NF006938">
    <property type="entry name" value="PRK09420.1"/>
    <property type="match status" value="1"/>
</dbReference>